<keyword evidence="2" id="KW-1185">Reference proteome</keyword>
<proteinExistence type="predicted"/>
<evidence type="ECO:0000313" key="1">
    <source>
        <dbReference type="EMBL" id="MDR6510864.1"/>
    </source>
</evidence>
<comment type="caution">
    <text evidence="1">The sequence shown here is derived from an EMBL/GenBank/DDBJ whole genome shotgun (WGS) entry which is preliminary data.</text>
</comment>
<dbReference type="EMBL" id="JAVDRD010000003">
    <property type="protein sequence ID" value="MDR6510864.1"/>
    <property type="molecule type" value="Genomic_DNA"/>
</dbReference>
<dbReference type="RefSeq" id="WP_022675298.1">
    <property type="nucleotide sequence ID" value="NZ_CP140000.1"/>
</dbReference>
<protein>
    <submittedName>
        <fullName evidence="1">Uncharacterized protein</fullName>
    </submittedName>
</protein>
<accession>A0ABU1MKJ5</accession>
<reference evidence="1 2" key="1">
    <citation type="submission" date="2023-07" db="EMBL/GenBank/DDBJ databases">
        <title>Sorghum-associated microbial communities from plants grown in Nebraska, USA.</title>
        <authorList>
            <person name="Schachtman D."/>
        </authorList>
    </citation>
    <scope>NUCLEOTIDE SEQUENCE [LARGE SCALE GENOMIC DNA]</scope>
    <source>
        <strain evidence="1 2">DS1027</strain>
    </source>
</reference>
<evidence type="ECO:0000313" key="2">
    <source>
        <dbReference type="Proteomes" id="UP001184150"/>
    </source>
</evidence>
<name>A0ABU1MKJ5_9SPHN</name>
<organism evidence="1 2">
    <name type="scientific">Novosphingobium capsulatum</name>
    <dbReference type="NCBI Taxonomy" id="13688"/>
    <lineage>
        <taxon>Bacteria</taxon>
        <taxon>Pseudomonadati</taxon>
        <taxon>Pseudomonadota</taxon>
        <taxon>Alphaproteobacteria</taxon>
        <taxon>Sphingomonadales</taxon>
        <taxon>Sphingomonadaceae</taxon>
        <taxon>Novosphingobium</taxon>
    </lineage>
</organism>
<dbReference type="Proteomes" id="UP001184150">
    <property type="component" value="Unassembled WGS sequence"/>
</dbReference>
<sequence>MSHHQTATQLLNELREFASFPAATQRYIRRSLDIGLGRRDAFQIWARTAAETAAIRTQYVVYQDLKLLRTMLPEGPAAEGIERFMGALIRLSAFDLGQDRLDGFSAYRFLYERLLGAEVRPWLPAAFCGAAALPQIRPLRRKDLLQSISEAAATAPGWSTRAPTFYPDFVPLEEAA</sequence>
<gene>
    <name evidence="1" type="ORF">J2792_001730</name>
</gene>